<dbReference type="SMART" id="SM00388">
    <property type="entry name" value="HisKA"/>
    <property type="match status" value="1"/>
</dbReference>
<dbReference type="AlphaFoldDB" id="A0A176QDL7"/>
<protein>
    <recommendedName>
        <fullName evidence="3">histidine kinase</fullName>
        <ecNumber evidence="3">2.7.13.3</ecNumber>
    </recommendedName>
</protein>
<dbReference type="InterPro" id="IPR003594">
    <property type="entry name" value="HATPase_dom"/>
</dbReference>
<keyword evidence="7" id="KW-0418">Kinase</keyword>
<dbReference type="GO" id="GO:0005886">
    <property type="term" value="C:plasma membrane"/>
    <property type="evidence" value="ECO:0007669"/>
    <property type="project" value="UniProtKB-SubCell"/>
</dbReference>
<dbReference type="InterPro" id="IPR005467">
    <property type="entry name" value="His_kinase_dom"/>
</dbReference>
<keyword evidence="10" id="KW-1133">Transmembrane helix</keyword>
<feature type="transmembrane region" description="Helical" evidence="10">
    <location>
        <begin position="47"/>
        <end position="68"/>
    </location>
</feature>
<dbReference type="Pfam" id="PF02518">
    <property type="entry name" value="HATPase_c"/>
    <property type="match status" value="1"/>
</dbReference>
<keyword evidence="6" id="KW-0808">Transferase</keyword>
<dbReference type="SUPFAM" id="SSF55874">
    <property type="entry name" value="ATPase domain of HSP90 chaperone/DNA topoisomerase II/histidine kinase"/>
    <property type="match status" value="1"/>
</dbReference>
<reference evidence="12 13" key="1">
    <citation type="submission" date="2016-01" db="EMBL/GenBank/DDBJ databases">
        <title>Janibacter melonis strain CD11_4 genome sequencing and assembly.</title>
        <authorList>
            <person name="Nair G.R."/>
            <person name="Kaur G."/>
            <person name="Chander A.M."/>
            <person name="Mayilraj S."/>
        </authorList>
    </citation>
    <scope>NUCLEOTIDE SEQUENCE [LARGE SCALE GENOMIC DNA]</scope>
    <source>
        <strain evidence="12 13">CD11-4</strain>
    </source>
</reference>
<dbReference type="Proteomes" id="UP000076976">
    <property type="component" value="Unassembled WGS sequence"/>
</dbReference>
<organism evidence="12 13">
    <name type="scientific">Janibacter melonis</name>
    <dbReference type="NCBI Taxonomy" id="262209"/>
    <lineage>
        <taxon>Bacteria</taxon>
        <taxon>Bacillati</taxon>
        <taxon>Actinomycetota</taxon>
        <taxon>Actinomycetes</taxon>
        <taxon>Micrococcales</taxon>
        <taxon>Intrasporangiaceae</taxon>
        <taxon>Janibacter</taxon>
    </lineage>
</organism>
<dbReference type="InterPro" id="IPR050980">
    <property type="entry name" value="2C_sensor_his_kinase"/>
</dbReference>
<dbReference type="InterPro" id="IPR036890">
    <property type="entry name" value="HATPase_C_sf"/>
</dbReference>
<dbReference type="EMBL" id="LQZG01000002">
    <property type="protein sequence ID" value="OAB87763.1"/>
    <property type="molecule type" value="Genomic_DNA"/>
</dbReference>
<feature type="domain" description="Histidine kinase" evidence="11">
    <location>
        <begin position="135"/>
        <end position="334"/>
    </location>
</feature>
<evidence type="ECO:0000256" key="3">
    <source>
        <dbReference type="ARBA" id="ARBA00012438"/>
    </source>
</evidence>
<dbReference type="PANTHER" id="PTHR44936">
    <property type="entry name" value="SENSOR PROTEIN CREC"/>
    <property type="match status" value="1"/>
</dbReference>
<dbReference type="InterPro" id="IPR003661">
    <property type="entry name" value="HisK_dim/P_dom"/>
</dbReference>
<dbReference type="InterPro" id="IPR004358">
    <property type="entry name" value="Sig_transdc_His_kin-like_C"/>
</dbReference>
<comment type="caution">
    <text evidence="12">The sequence shown here is derived from an EMBL/GenBank/DDBJ whole genome shotgun (WGS) entry which is preliminary data.</text>
</comment>
<dbReference type="SUPFAM" id="SSF47384">
    <property type="entry name" value="Homodimeric domain of signal transducing histidine kinase"/>
    <property type="match status" value="1"/>
</dbReference>
<gene>
    <name evidence="12" type="ORF">AWH69_06895</name>
</gene>
<evidence type="ECO:0000313" key="12">
    <source>
        <dbReference type="EMBL" id="OAB87763.1"/>
    </source>
</evidence>
<keyword evidence="10" id="KW-0472">Membrane</keyword>
<dbReference type="STRING" id="262209.AWH69_06895"/>
<dbReference type="GO" id="GO:0000155">
    <property type="term" value="F:phosphorelay sensor kinase activity"/>
    <property type="evidence" value="ECO:0007669"/>
    <property type="project" value="InterPro"/>
</dbReference>
<evidence type="ECO:0000256" key="1">
    <source>
        <dbReference type="ARBA" id="ARBA00000085"/>
    </source>
</evidence>
<dbReference type="InterPro" id="IPR036097">
    <property type="entry name" value="HisK_dim/P_sf"/>
</dbReference>
<comment type="catalytic activity">
    <reaction evidence="1">
        <text>ATP + protein L-histidine = ADP + protein N-phospho-L-histidine.</text>
        <dbReference type="EC" id="2.7.13.3"/>
    </reaction>
</comment>
<sequence>MRRRTLAATTLPLVVLAVGLGLPLVAALLLAASDPERALQVEPGHLAGWAAVGLAWTALVVAGSAMLARRASDRLADELTGTLGELTGRVRTLGEGGAPAPRSDVAEIDRLAQVITARDVELSRRTATDRDFTADAAHQLRTPLTALLMRLEELAIMDDVDEVHEEAQVAIAQVVRLGGVVEDLRARTRTDEVELPVISLDSVLASIQREYLPAFAAEQRSIRVAGQRGLMVRVRPSDLSQIIGALVENGLKHGAGTVSVVPRRSGPSIVVEARDEGRGIPMAIAPHIFERSVTSQGTGLGLALARDLAERNGGRLQLVQTQPAVFEVYLSDGHVTR</sequence>
<evidence type="ECO:0000256" key="9">
    <source>
        <dbReference type="ARBA" id="ARBA00023026"/>
    </source>
</evidence>
<dbReference type="PRINTS" id="PR00344">
    <property type="entry name" value="BCTRLSENSOR"/>
</dbReference>
<dbReference type="SMART" id="SM00387">
    <property type="entry name" value="HATPase_c"/>
    <property type="match status" value="1"/>
</dbReference>
<keyword evidence="8" id="KW-0902">Two-component regulatory system</keyword>
<dbReference type="EC" id="2.7.13.3" evidence="3"/>
<evidence type="ECO:0000313" key="13">
    <source>
        <dbReference type="Proteomes" id="UP000076976"/>
    </source>
</evidence>
<evidence type="ECO:0000259" key="11">
    <source>
        <dbReference type="PROSITE" id="PS50109"/>
    </source>
</evidence>
<keyword evidence="4" id="KW-1003">Cell membrane</keyword>
<dbReference type="CDD" id="cd00082">
    <property type="entry name" value="HisKA"/>
    <property type="match status" value="1"/>
</dbReference>
<evidence type="ECO:0000256" key="4">
    <source>
        <dbReference type="ARBA" id="ARBA00022475"/>
    </source>
</evidence>
<name>A0A176QDL7_9MICO</name>
<comment type="subcellular location">
    <subcellularLocation>
        <location evidence="2">Cell membrane</location>
        <topology evidence="2">Multi-pass membrane protein</topology>
    </subcellularLocation>
</comment>
<dbReference type="Gene3D" id="1.10.287.130">
    <property type="match status" value="1"/>
</dbReference>
<keyword evidence="13" id="KW-1185">Reference proteome</keyword>
<dbReference type="CDD" id="cd00075">
    <property type="entry name" value="HATPase"/>
    <property type="match status" value="1"/>
</dbReference>
<evidence type="ECO:0000256" key="6">
    <source>
        <dbReference type="ARBA" id="ARBA00022679"/>
    </source>
</evidence>
<evidence type="ECO:0000256" key="2">
    <source>
        <dbReference type="ARBA" id="ARBA00004651"/>
    </source>
</evidence>
<dbReference type="PROSITE" id="PS50109">
    <property type="entry name" value="HIS_KIN"/>
    <property type="match status" value="1"/>
</dbReference>
<accession>A0A176QDL7</accession>
<keyword evidence="9" id="KW-0843">Virulence</keyword>
<keyword evidence="10" id="KW-0812">Transmembrane</keyword>
<dbReference type="RefSeq" id="WP_068273460.1">
    <property type="nucleotide sequence ID" value="NZ_LQZG01000002.1"/>
</dbReference>
<proteinExistence type="predicted"/>
<keyword evidence="5" id="KW-0597">Phosphoprotein</keyword>
<evidence type="ECO:0000256" key="7">
    <source>
        <dbReference type="ARBA" id="ARBA00022777"/>
    </source>
</evidence>
<evidence type="ECO:0000256" key="8">
    <source>
        <dbReference type="ARBA" id="ARBA00023012"/>
    </source>
</evidence>
<dbReference type="PANTHER" id="PTHR44936:SF9">
    <property type="entry name" value="SENSOR PROTEIN CREC"/>
    <property type="match status" value="1"/>
</dbReference>
<evidence type="ECO:0000256" key="5">
    <source>
        <dbReference type="ARBA" id="ARBA00022553"/>
    </source>
</evidence>
<dbReference type="Pfam" id="PF00512">
    <property type="entry name" value="HisKA"/>
    <property type="match status" value="1"/>
</dbReference>
<evidence type="ECO:0000256" key="10">
    <source>
        <dbReference type="SAM" id="Phobius"/>
    </source>
</evidence>
<dbReference type="Gene3D" id="3.30.565.10">
    <property type="entry name" value="Histidine kinase-like ATPase, C-terminal domain"/>
    <property type="match status" value="1"/>
</dbReference>